<dbReference type="Proteomes" id="UP000007089">
    <property type="component" value="Chromosome"/>
</dbReference>
<proteinExistence type="predicted"/>
<dbReference type="AlphaFoldDB" id="B8JG63"/>
<dbReference type="PROSITE" id="PS51257">
    <property type="entry name" value="PROKAR_LIPOPROTEIN"/>
    <property type="match status" value="1"/>
</dbReference>
<dbReference type="HOGENOM" id="CLU_1217764_0_0_7"/>
<accession>B8JG63</accession>
<evidence type="ECO:0000313" key="2">
    <source>
        <dbReference type="Proteomes" id="UP000007089"/>
    </source>
</evidence>
<dbReference type="EMBL" id="CP001359">
    <property type="protein sequence ID" value="ACL66466.1"/>
    <property type="molecule type" value="Genomic_DNA"/>
</dbReference>
<protein>
    <recommendedName>
        <fullName evidence="3">PEGA domain-containing protein</fullName>
    </recommendedName>
</protein>
<evidence type="ECO:0000313" key="1">
    <source>
        <dbReference type="EMBL" id="ACL66466.1"/>
    </source>
</evidence>
<sequence>MTTPPRRTLRLAALLALAPLLLLGGCATLFTGTHDTLTFDANAPGVRLTIDGQYRGELPLTIDMSRNFMGGRQFVARFEAPGYATQEFALERAFNPVAILDVSSTLVSGGVDVLTGSLMKFSPREYHVQMVPEGQAAGAPAARRSAELHRFALNGFRDLQKDLARGGGESLSTFAAMVGGDDATARRVVDVSVRGAPGLLTAPTAPVFVRRFDALLAASPELAGCRL</sequence>
<evidence type="ECO:0008006" key="3">
    <source>
        <dbReference type="Google" id="ProtNLM"/>
    </source>
</evidence>
<name>B8JG63_ANAD2</name>
<dbReference type="RefSeq" id="WP_012634187.1">
    <property type="nucleotide sequence ID" value="NC_011891.1"/>
</dbReference>
<organism evidence="1 2">
    <name type="scientific">Anaeromyxobacter dehalogenans (strain ATCC BAA-258 / DSM 21875 / 2CP-1)</name>
    <dbReference type="NCBI Taxonomy" id="455488"/>
    <lineage>
        <taxon>Bacteria</taxon>
        <taxon>Pseudomonadati</taxon>
        <taxon>Myxococcota</taxon>
        <taxon>Myxococcia</taxon>
        <taxon>Myxococcales</taxon>
        <taxon>Cystobacterineae</taxon>
        <taxon>Anaeromyxobacteraceae</taxon>
        <taxon>Anaeromyxobacter</taxon>
    </lineage>
</organism>
<dbReference type="KEGG" id="acp:A2cp1_3131"/>
<reference evidence="1" key="1">
    <citation type="submission" date="2009-01" db="EMBL/GenBank/DDBJ databases">
        <title>Complete sequence of Anaeromyxobacter dehalogenans 2CP-1.</title>
        <authorList>
            <consortium name="US DOE Joint Genome Institute"/>
            <person name="Lucas S."/>
            <person name="Copeland A."/>
            <person name="Lapidus A."/>
            <person name="Glavina del Rio T."/>
            <person name="Dalin E."/>
            <person name="Tice H."/>
            <person name="Bruce D."/>
            <person name="Goodwin L."/>
            <person name="Pitluck S."/>
            <person name="Saunders E."/>
            <person name="Brettin T."/>
            <person name="Detter J.C."/>
            <person name="Han C."/>
            <person name="Larimer F."/>
            <person name="Land M."/>
            <person name="Hauser L."/>
            <person name="Kyrpides N."/>
            <person name="Ovchinnikova G."/>
            <person name="Beliaev A.S."/>
            <person name="Richardson P."/>
        </authorList>
    </citation>
    <scope>NUCLEOTIDE SEQUENCE</scope>
    <source>
        <strain evidence="1">2CP-1</strain>
    </source>
</reference>
<gene>
    <name evidence="1" type="ordered locus">A2cp1_3131</name>
</gene>
<keyword evidence="2" id="KW-1185">Reference proteome</keyword>